<dbReference type="CDD" id="cd00143">
    <property type="entry name" value="PP2Cc"/>
    <property type="match status" value="1"/>
</dbReference>
<proteinExistence type="predicted"/>
<feature type="domain" description="PPM-type phosphatase" evidence="2">
    <location>
        <begin position="118"/>
        <end position="246"/>
    </location>
</feature>
<comment type="caution">
    <text evidence="3">The sequence shown here is derived from an EMBL/GenBank/DDBJ whole genome shotgun (WGS) entry which is preliminary data.</text>
</comment>
<dbReference type="InterPro" id="IPR015655">
    <property type="entry name" value="PP2C"/>
</dbReference>
<keyword evidence="4" id="KW-1185">Reference proteome</keyword>
<dbReference type="Pfam" id="PF00481">
    <property type="entry name" value="PP2C"/>
    <property type="match status" value="1"/>
</dbReference>
<evidence type="ECO:0000313" key="4">
    <source>
        <dbReference type="Proteomes" id="UP001189429"/>
    </source>
</evidence>
<dbReference type="InterPro" id="IPR001932">
    <property type="entry name" value="PPM-type_phosphatase-like_dom"/>
</dbReference>
<accession>A0ABN9Y3T2</accession>
<dbReference type="PROSITE" id="PS51746">
    <property type="entry name" value="PPM_2"/>
    <property type="match status" value="1"/>
</dbReference>
<evidence type="ECO:0000256" key="1">
    <source>
        <dbReference type="SAM" id="MobiDB-lite"/>
    </source>
</evidence>
<dbReference type="Gene3D" id="3.60.40.10">
    <property type="entry name" value="PPM-type phosphatase domain"/>
    <property type="match status" value="1"/>
</dbReference>
<dbReference type="Proteomes" id="UP001189429">
    <property type="component" value="Unassembled WGS sequence"/>
</dbReference>
<evidence type="ECO:0000259" key="2">
    <source>
        <dbReference type="PROSITE" id="PS51746"/>
    </source>
</evidence>
<gene>
    <name evidence="3" type="ORF">PCOR1329_LOCUS81111</name>
</gene>
<feature type="compositionally biased region" description="Basic and acidic residues" evidence="1">
    <location>
        <begin position="11"/>
        <end position="22"/>
    </location>
</feature>
<sequence length="246" mass="26331">MKKPPKSKAVRSAEAKAFDPEARTYNWPFEQQVLAEAKAAKAREKLQQSAGAVDSAVAEIVAIQNEGKQKRRSTSSCSGWSRTPTCSRPATRGSPKHSTTATSSPPSSTTQTSTTATRTAALDWAGQAKLHEVVMDELRAARARCANRALSDEAVAEALSRSFQRVDDQLRLVGAWRCGCTATVALVNRTASGPRVHVANVGDSRCVAVGSRGCERLSRDHRPTDQAEVKRIEADGGFVSRGRVGG</sequence>
<dbReference type="SUPFAM" id="SSF81606">
    <property type="entry name" value="PP2C-like"/>
    <property type="match status" value="1"/>
</dbReference>
<organism evidence="3 4">
    <name type="scientific">Prorocentrum cordatum</name>
    <dbReference type="NCBI Taxonomy" id="2364126"/>
    <lineage>
        <taxon>Eukaryota</taxon>
        <taxon>Sar</taxon>
        <taxon>Alveolata</taxon>
        <taxon>Dinophyceae</taxon>
        <taxon>Prorocentrales</taxon>
        <taxon>Prorocentraceae</taxon>
        <taxon>Prorocentrum</taxon>
    </lineage>
</organism>
<dbReference type="PANTHER" id="PTHR13832:SF790">
    <property type="entry name" value="PROTEIN PHOSPHATASE 2C 22-RELATED"/>
    <property type="match status" value="1"/>
</dbReference>
<protein>
    <recommendedName>
        <fullName evidence="2">PPM-type phosphatase domain-containing protein</fullName>
    </recommendedName>
</protein>
<feature type="region of interest" description="Disordered" evidence="1">
    <location>
        <begin position="1"/>
        <end position="23"/>
    </location>
</feature>
<feature type="non-terminal residue" evidence="3">
    <location>
        <position position="246"/>
    </location>
</feature>
<dbReference type="InterPro" id="IPR036457">
    <property type="entry name" value="PPM-type-like_dom_sf"/>
</dbReference>
<feature type="compositionally biased region" description="Polar residues" evidence="1">
    <location>
        <begin position="74"/>
        <end position="88"/>
    </location>
</feature>
<name>A0ABN9Y3T2_9DINO</name>
<feature type="compositionally biased region" description="Low complexity" evidence="1">
    <location>
        <begin position="98"/>
        <end position="116"/>
    </location>
</feature>
<reference evidence="3" key="1">
    <citation type="submission" date="2023-10" db="EMBL/GenBank/DDBJ databases">
        <authorList>
            <person name="Chen Y."/>
            <person name="Shah S."/>
            <person name="Dougan E. K."/>
            <person name="Thang M."/>
            <person name="Chan C."/>
        </authorList>
    </citation>
    <scope>NUCLEOTIDE SEQUENCE [LARGE SCALE GENOMIC DNA]</scope>
</reference>
<dbReference type="EMBL" id="CAUYUJ010021552">
    <property type="protein sequence ID" value="CAK0905383.1"/>
    <property type="molecule type" value="Genomic_DNA"/>
</dbReference>
<evidence type="ECO:0000313" key="3">
    <source>
        <dbReference type="EMBL" id="CAK0905383.1"/>
    </source>
</evidence>
<dbReference type="PANTHER" id="PTHR13832">
    <property type="entry name" value="PROTEIN PHOSPHATASE 2C"/>
    <property type="match status" value="1"/>
</dbReference>
<feature type="region of interest" description="Disordered" evidence="1">
    <location>
        <begin position="63"/>
        <end position="116"/>
    </location>
</feature>